<evidence type="ECO:0000313" key="5">
    <source>
        <dbReference type="Proteomes" id="UP000662770"/>
    </source>
</evidence>
<dbReference type="EMBL" id="CP071503">
    <property type="protein sequence ID" value="QSX34010.1"/>
    <property type="molecule type" value="Genomic_DNA"/>
</dbReference>
<dbReference type="Pfam" id="PF07963">
    <property type="entry name" value="N_methyl"/>
    <property type="match status" value="1"/>
</dbReference>
<evidence type="ECO:0000256" key="1">
    <source>
        <dbReference type="ARBA" id="ARBA00005233"/>
    </source>
</evidence>
<reference evidence="4 5" key="1">
    <citation type="submission" date="2021-03" db="EMBL/GenBank/DDBJ databases">
        <title>Novel species identification of genus Shewanella.</title>
        <authorList>
            <person name="Liu G."/>
            <person name="Zhang Q."/>
        </authorList>
    </citation>
    <scope>NUCLEOTIDE SEQUENCE [LARGE SCALE GENOMIC DNA]</scope>
    <source>
        <strain evidence="4 5">FJAT-51800</strain>
    </source>
</reference>
<evidence type="ECO:0000256" key="3">
    <source>
        <dbReference type="SAM" id="Phobius"/>
    </source>
</evidence>
<accession>A0ABX7QTK4</accession>
<dbReference type="InterPro" id="IPR012902">
    <property type="entry name" value="N_methyl_site"/>
</dbReference>
<sequence>MKGIKSKSAKGFTLIELMIVVAIIGILAAIALPAYKEYVAKSKVNSCLGEAEAWTKAQAAAIVASTSQPTYVPKACTTAPTGYPTNLALITSTATSTFTPQDVSTTTITCQWATTTCSASGSL</sequence>
<keyword evidence="5" id="KW-1185">Reference proteome</keyword>
<dbReference type="PANTHER" id="PTHR30093">
    <property type="entry name" value="GENERAL SECRETION PATHWAY PROTEIN G"/>
    <property type="match status" value="1"/>
</dbReference>
<dbReference type="Proteomes" id="UP000662770">
    <property type="component" value="Chromosome"/>
</dbReference>
<comment type="similarity">
    <text evidence="1">Belongs to the N-Me-Phe pilin family.</text>
</comment>
<evidence type="ECO:0000313" key="4">
    <source>
        <dbReference type="EMBL" id="QSX34010.1"/>
    </source>
</evidence>
<name>A0ABX7QTK4_9GAMM</name>
<dbReference type="SUPFAM" id="SSF54523">
    <property type="entry name" value="Pili subunits"/>
    <property type="match status" value="1"/>
</dbReference>
<keyword evidence="3" id="KW-0472">Membrane</keyword>
<feature type="transmembrane region" description="Helical" evidence="3">
    <location>
        <begin position="12"/>
        <end position="35"/>
    </location>
</feature>
<dbReference type="NCBIfam" id="TIGR02532">
    <property type="entry name" value="IV_pilin_GFxxxE"/>
    <property type="match status" value="1"/>
</dbReference>
<gene>
    <name evidence="4" type="ORF">JYB87_01800</name>
</gene>
<protein>
    <submittedName>
        <fullName evidence="4">Prepilin-type N-terminal cleavage/methylation domain-containing protein</fullName>
    </submittedName>
</protein>
<dbReference type="RefSeq" id="WP_207355216.1">
    <property type="nucleotide sequence ID" value="NZ_CP071503.1"/>
</dbReference>
<dbReference type="Gene3D" id="3.30.700.10">
    <property type="entry name" value="Glycoprotein, Type 4 Pilin"/>
    <property type="match status" value="1"/>
</dbReference>
<organism evidence="4 5">
    <name type="scientific">Shewanella avicenniae</name>
    <dbReference type="NCBI Taxonomy" id="2814294"/>
    <lineage>
        <taxon>Bacteria</taxon>
        <taxon>Pseudomonadati</taxon>
        <taxon>Pseudomonadota</taxon>
        <taxon>Gammaproteobacteria</taxon>
        <taxon>Alteromonadales</taxon>
        <taxon>Shewanellaceae</taxon>
        <taxon>Shewanella</taxon>
    </lineage>
</organism>
<keyword evidence="3" id="KW-0812">Transmembrane</keyword>
<keyword evidence="2" id="KW-0488">Methylation</keyword>
<keyword evidence="3" id="KW-1133">Transmembrane helix</keyword>
<evidence type="ECO:0000256" key="2">
    <source>
        <dbReference type="ARBA" id="ARBA00022481"/>
    </source>
</evidence>
<proteinExistence type="inferred from homology"/>
<dbReference type="PROSITE" id="PS00409">
    <property type="entry name" value="PROKAR_NTER_METHYL"/>
    <property type="match status" value="1"/>
</dbReference>
<dbReference type="PANTHER" id="PTHR30093:SF34">
    <property type="entry name" value="PREPILIN PEPTIDASE-DEPENDENT PROTEIN D"/>
    <property type="match status" value="1"/>
</dbReference>
<dbReference type="InterPro" id="IPR045584">
    <property type="entry name" value="Pilin-like"/>
</dbReference>